<name>A0A482X824_LAOST</name>
<dbReference type="Proteomes" id="UP000291343">
    <property type="component" value="Unassembled WGS sequence"/>
</dbReference>
<dbReference type="EMBL" id="QKKF02016130">
    <property type="protein sequence ID" value="RZF41883.1"/>
    <property type="molecule type" value="Genomic_DNA"/>
</dbReference>
<dbReference type="InParanoid" id="A0A482X824"/>
<accession>A0A482X824</accession>
<dbReference type="AlphaFoldDB" id="A0A482X824"/>
<proteinExistence type="predicted"/>
<dbReference type="Pfam" id="PF10504">
    <property type="entry name" value="DUF2452"/>
    <property type="match status" value="1"/>
</dbReference>
<dbReference type="OrthoDB" id="9995764at2759"/>
<keyword evidence="2" id="KW-1185">Reference proteome</keyword>
<comment type="caution">
    <text evidence="1">The sequence shown here is derived from an EMBL/GenBank/DDBJ whole genome shotgun (WGS) entry which is preliminary data.</text>
</comment>
<dbReference type="PANTHER" id="PTHR14553:SF1">
    <property type="entry name" value="SIMILAR TO CHROMOSOME 1 OPEN READING FRAME 50"/>
    <property type="match status" value="1"/>
</dbReference>
<sequence>MKCKRQFIQRRCKEWNGAAPHDFLGSFRLEQDMTWTPASSIEAKDASRNQGLKMLQNNVLSDLNCGAICDKMMIDQE</sequence>
<evidence type="ECO:0000313" key="2">
    <source>
        <dbReference type="Proteomes" id="UP000291343"/>
    </source>
</evidence>
<dbReference type="InterPro" id="IPR019534">
    <property type="entry name" value="DUF2452"/>
</dbReference>
<dbReference type="PANTHER" id="PTHR14553">
    <property type="entry name" value="UNCHARACTERIZED PROTEIN C1ORF50"/>
    <property type="match status" value="1"/>
</dbReference>
<protein>
    <submittedName>
        <fullName evidence="1">Uncharacterized protein</fullName>
    </submittedName>
</protein>
<evidence type="ECO:0000313" key="1">
    <source>
        <dbReference type="EMBL" id="RZF41883.1"/>
    </source>
</evidence>
<gene>
    <name evidence="1" type="ORF">LSTR_LSTR015705</name>
</gene>
<reference evidence="1 2" key="1">
    <citation type="journal article" date="2017" name="Gigascience">
        <title>Genome sequence of the small brown planthopper, Laodelphax striatellus.</title>
        <authorList>
            <person name="Zhu J."/>
            <person name="Jiang F."/>
            <person name="Wang X."/>
            <person name="Yang P."/>
            <person name="Bao Y."/>
            <person name="Zhao W."/>
            <person name="Wang W."/>
            <person name="Lu H."/>
            <person name="Wang Q."/>
            <person name="Cui N."/>
            <person name="Li J."/>
            <person name="Chen X."/>
            <person name="Luo L."/>
            <person name="Yu J."/>
            <person name="Kang L."/>
            <person name="Cui F."/>
        </authorList>
    </citation>
    <scope>NUCLEOTIDE SEQUENCE [LARGE SCALE GENOMIC DNA]</scope>
    <source>
        <strain evidence="1">Lst14</strain>
    </source>
</reference>
<organism evidence="1 2">
    <name type="scientific">Laodelphax striatellus</name>
    <name type="common">Small brown planthopper</name>
    <name type="synonym">Delphax striatella</name>
    <dbReference type="NCBI Taxonomy" id="195883"/>
    <lineage>
        <taxon>Eukaryota</taxon>
        <taxon>Metazoa</taxon>
        <taxon>Ecdysozoa</taxon>
        <taxon>Arthropoda</taxon>
        <taxon>Hexapoda</taxon>
        <taxon>Insecta</taxon>
        <taxon>Pterygota</taxon>
        <taxon>Neoptera</taxon>
        <taxon>Paraneoptera</taxon>
        <taxon>Hemiptera</taxon>
        <taxon>Auchenorrhyncha</taxon>
        <taxon>Fulgoroidea</taxon>
        <taxon>Delphacidae</taxon>
        <taxon>Criomorphinae</taxon>
        <taxon>Laodelphax</taxon>
    </lineage>
</organism>